<dbReference type="PANTHER" id="PTHR32234">
    <property type="entry name" value="THIOL:DISULFIDE INTERCHANGE PROTEIN DSBD"/>
    <property type="match status" value="1"/>
</dbReference>
<dbReference type="NCBIfam" id="NF001419">
    <property type="entry name" value="PRK00293.1"/>
    <property type="match status" value="1"/>
</dbReference>
<comment type="caution">
    <text evidence="9">The sequence shown here is derived from an EMBL/GenBank/DDBJ whole genome shotgun (WGS) entry which is preliminary data.</text>
</comment>
<dbReference type="InterPro" id="IPR013766">
    <property type="entry name" value="Thioredoxin_domain"/>
</dbReference>
<dbReference type="Gene3D" id="2.60.40.1250">
    <property type="entry name" value="Thiol:disulfide interchange protein DsbD, N-terminal domain"/>
    <property type="match status" value="1"/>
</dbReference>
<feature type="transmembrane region" description="Helical" evidence="7">
    <location>
        <begin position="424"/>
        <end position="442"/>
    </location>
</feature>
<feature type="transmembrane region" description="Helical" evidence="7">
    <location>
        <begin position="401"/>
        <end position="418"/>
    </location>
</feature>
<dbReference type="InterPro" id="IPR036929">
    <property type="entry name" value="DsbDN_sf"/>
</dbReference>
<keyword evidence="6 7" id="KW-0472">Membrane</keyword>
<gene>
    <name evidence="9" type="primary">dsbD</name>
    <name evidence="9" type="ORF">MLD63_16120</name>
</gene>
<dbReference type="Gene3D" id="3.40.30.10">
    <property type="entry name" value="Glutaredoxin"/>
    <property type="match status" value="1"/>
</dbReference>
<dbReference type="SUPFAM" id="SSF52833">
    <property type="entry name" value="Thioredoxin-like"/>
    <property type="match status" value="1"/>
</dbReference>
<dbReference type="SUPFAM" id="SSF74863">
    <property type="entry name" value="Thiol:disulfide interchange protein DsbD, N-terminal domain (DsbD-alpha)"/>
    <property type="match status" value="1"/>
</dbReference>
<dbReference type="Proteomes" id="UP001203945">
    <property type="component" value="Unassembled WGS sequence"/>
</dbReference>
<proteinExistence type="predicted"/>
<comment type="subcellular location">
    <subcellularLocation>
        <location evidence="1">Cell membrane</location>
        <topology evidence="1">Multi-pass membrane protein</topology>
    </subcellularLocation>
</comment>
<organism evidence="9 10">
    <name type="scientific">Paracoccus albicereus</name>
    <dbReference type="NCBI Taxonomy" id="2922394"/>
    <lineage>
        <taxon>Bacteria</taxon>
        <taxon>Pseudomonadati</taxon>
        <taxon>Pseudomonadota</taxon>
        <taxon>Alphaproteobacteria</taxon>
        <taxon>Rhodobacterales</taxon>
        <taxon>Paracoccaceae</taxon>
        <taxon>Paracoccus</taxon>
    </lineage>
</organism>
<keyword evidence="2" id="KW-1003">Cell membrane</keyword>
<dbReference type="Pfam" id="PF11412">
    <property type="entry name" value="DsbD_N"/>
    <property type="match status" value="1"/>
</dbReference>
<evidence type="ECO:0000256" key="4">
    <source>
        <dbReference type="ARBA" id="ARBA00022748"/>
    </source>
</evidence>
<evidence type="ECO:0000256" key="6">
    <source>
        <dbReference type="ARBA" id="ARBA00023136"/>
    </source>
</evidence>
<evidence type="ECO:0000313" key="9">
    <source>
        <dbReference type="EMBL" id="MCQ0971950.1"/>
    </source>
</evidence>
<feature type="transmembrane region" description="Helical" evidence="7">
    <location>
        <begin position="454"/>
        <end position="477"/>
    </location>
</feature>
<dbReference type="Pfam" id="PF02683">
    <property type="entry name" value="DsbD_TM"/>
    <property type="match status" value="1"/>
</dbReference>
<keyword evidence="4" id="KW-0201">Cytochrome c-type biogenesis</keyword>
<evidence type="ECO:0000256" key="1">
    <source>
        <dbReference type="ARBA" id="ARBA00004651"/>
    </source>
</evidence>
<name>A0ABT1MUE7_9RHOB</name>
<sequence length="616" mass="63558">MMTRLFRFLRVALLVSLGLFGHFMGIANAASPPLQPEEAFALSVTPSDDGSQVLSWQIAEGYYLYRGRFLAEKPDATAIPMALPDGERHDDPYFGSEEIYRSGVTATISAQDEPITLTWQGCQQDGICYAPQMARLDVDGTVSPLPMGGEPSTEGAVSAFSEADGAAWSPGGEKHYSDPAAADLTLAQNDGLIEGLALRGGNALVIAGFLGFGLLLSFTPCVLPMVPIVAGMLAGQGEPLTARRGLVLTGAYVLAMASAFGALGVAAAWSGANLQVALQSPWALSVVAILFVALALSMFGLYELQMPAGLQRRLGQVGGRRGSVTGAAGLGFTSALIVGPCVTAPLAGALIYIAQTGDVMLGAAALFALGLGQGLPLLAVGAFGPQILPRSGIWMERVKQVFGVIFLAFAVWLAGRVLPGPVTLALWATLLVAAGVFLGAMDRLERGSSVRVRFSAALGVLLAFTGIMQGVGAALGADDPLRPLAPLAGRSVPVADAAEASFASVTTSGELDQALASAEGRPALVYVTADWCVTCRTIERGALSDPAVMAALDGLAPIKVDVSEFNAEAQALMGRLAAAGPPTMVFLDAARAEAPASRLIGDVEAEDMLASIDKVR</sequence>
<feature type="transmembrane region" description="Helical" evidence="7">
    <location>
        <begin position="359"/>
        <end position="380"/>
    </location>
</feature>
<dbReference type="GO" id="GO:0047134">
    <property type="term" value="F:protein-disulfide reductase [NAD(P)H] activity"/>
    <property type="evidence" value="ECO:0007669"/>
    <property type="project" value="UniProtKB-EC"/>
</dbReference>
<evidence type="ECO:0000256" key="2">
    <source>
        <dbReference type="ARBA" id="ARBA00022475"/>
    </source>
</evidence>
<evidence type="ECO:0000259" key="8">
    <source>
        <dbReference type="PROSITE" id="PS51352"/>
    </source>
</evidence>
<accession>A0ABT1MUE7</accession>
<feature type="transmembrane region" description="Helical" evidence="7">
    <location>
        <begin position="282"/>
        <end position="302"/>
    </location>
</feature>
<feature type="domain" description="Thioredoxin" evidence="8">
    <location>
        <begin position="492"/>
        <end position="616"/>
    </location>
</feature>
<keyword evidence="9" id="KW-0560">Oxidoreductase</keyword>
<evidence type="ECO:0000313" key="10">
    <source>
        <dbReference type="Proteomes" id="UP001203945"/>
    </source>
</evidence>
<feature type="transmembrane region" description="Helical" evidence="7">
    <location>
        <begin position="204"/>
        <end position="234"/>
    </location>
</feature>
<keyword evidence="5 7" id="KW-1133">Transmembrane helix</keyword>
<dbReference type="InterPro" id="IPR003834">
    <property type="entry name" value="Cyt_c_assmbl_TM_dom"/>
</dbReference>
<dbReference type="EC" id="1.8.1.8" evidence="9"/>
<dbReference type="PANTHER" id="PTHR32234:SF0">
    <property type="entry name" value="THIOL:DISULFIDE INTERCHANGE PROTEIN DSBD"/>
    <property type="match status" value="1"/>
</dbReference>
<dbReference type="InterPro" id="IPR036249">
    <property type="entry name" value="Thioredoxin-like_sf"/>
</dbReference>
<protein>
    <submittedName>
        <fullName evidence="9">Protein-disulfide reductase DsbD</fullName>
        <ecNumber evidence="9">1.8.1.8</ecNumber>
    </submittedName>
</protein>
<keyword evidence="3 7" id="KW-0812">Transmembrane</keyword>
<feature type="transmembrane region" description="Helical" evidence="7">
    <location>
        <begin position="246"/>
        <end position="270"/>
    </location>
</feature>
<evidence type="ECO:0000256" key="3">
    <source>
        <dbReference type="ARBA" id="ARBA00022692"/>
    </source>
</evidence>
<feature type="transmembrane region" description="Helical" evidence="7">
    <location>
        <begin position="323"/>
        <end position="353"/>
    </location>
</feature>
<dbReference type="PROSITE" id="PS51352">
    <property type="entry name" value="THIOREDOXIN_2"/>
    <property type="match status" value="1"/>
</dbReference>
<reference evidence="9 10" key="1">
    <citation type="submission" date="2022-03" db="EMBL/GenBank/DDBJ databases">
        <authorList>
            <person name="He Y."/>
        </authorList>
    </citation>
    <scope>NUCLEOTIDE SEQUENCE [LARGE SCALE GENOMIC DNA]</scope>
    <source>
        <strain evidence="9 10">TK19116</strain>
    </source>
</reference>
<dbReference type="EMBL" id="JAKZEU010000007">
    <property type="protein sequence ID" value="MCQ0971950.1"/>
    <property type="molecule type" value="Genomic_DNA"/>
</dbReference>
<keyword evidence="10" id="KW-1185">Reference proteome</keyword>
<evidence type="ECO:0000256" key="5">
    <source>
        <dbReference type="ARBA" id="ARBA00022989"/>
    </source>
</evidence>
<evidence type="ECO:0000256" key="7">
    <source>
        <dbReference type="SAM" id="Phobius"/>
    </source>
</evidence>
<dbReference type="InterPro" id="IPR028250">
    <property type="entry name" value="DsbDN"/>
</dbReference>
<dbReference type="Pfam" id="PF13899">
    <property type="entry name" value="Thioredoxin_7"/>
    <property type="match status" value="1"/>
</dbReference>